<reference evidence="2" key="1">
    <citation type="journal article" date="2019" name="Int. J. Syst. Evol. Microbiol.">
        <title>The Global Catalogue of Microorganisms (GCM) 10K type strain sequencing project: providing services to taxonomists for standard genome sequencing and annotation.</title>
        <authorList>
            <consortium name="The Broad Institute Genomics Platform"/>
            <consortium name="The Broad Institute Genome Sequencing Center for Infectious Disease"/>
            <person name="Wu L."/>
            <person name="Ma J."/>
        </authorList>
    </citation>
    <scope>NUCLEOTIDE SEQUENCE [LARGE SCALE GENOMIC DNA]</scope>
    <source>
        <strain evidence="2">CGMCC 4.7319</strain>
    </source>
</reference>
<evidence type="ECO:0000313" key="2">
    <source>
        <dbReference type="Proteomes" id="UP000597656"/>
    </source>
</evidence>
<name>A0ABQ2IQJ4_9PSEU</name>
<sequence length="198" mass="21949">MQVFLLRHAEAFKNLRDTHGGTGSSLTALGIAQIAEVSVELQSHTIDAIYYIDRQQCKDTALLIGGCLGIKPTVATNISPYHLGIADGISHSEFRQRDPAAASRMDAWRAGTLEIGDLRLPGAEDPIVFYKRGTTFLEWLARNMQNDAVLIATRSVLVLLWNIFLGRTPHKGGGYKEVPWGNCEMQTVDWPPECQNDR</sequence>
<dbReference type="RefSeq" id="WP_189159284.1">
    <property type="nucleotide sequence ID" value="NZ_BMNC01000015.1"/>
</dbReference>
<dbReference type="InterPro" id="IPR050275">
    <property type="entry name" value="PGM_Phosphatase"/>
</dbReference>
<proteinExistence type="predicted"/>
<dbReference type="EMBL" id="BMNC01000015">
    <property type="protein sequence ID" value="GGN19961.1"/>
    <property type="molecule type" value="Genomic_DNA"/>
</dbReference>
<evidence type="ECO:0008006" key="3">
    <source>
        <dbReference type="Google" id="ProtNLM"/>
    </source>
</evidence>
<protein>
    <recommendedName>
        <fullName evidence="3">Phosphoglycerate mutase</fullName>
    </recommendedName>
</protein>
<dbReference type="SUPFAM" id="SSF53254">
    <property type="entry name" value="Phosphoglycerate mutase-like"/>
    <property type="match status" value="1"/>
</dbReference>
<evidence type="ECO:0000313" key="1">
    <source>
        <dbReference type="EMBL" id="GGN19961.1"/>
    </source>
</evidence>
<dbReference type="Gene3D" id="3.40.50.1240">
    <property type="entry name" value="Phosphoglycerate mutase-like"/>
    <property type="match status" value="1"/>
</dbReference>
<keyword evidence="2" id="KW-1185">Reference proteome</keyword>
<dbReference type="InterPro" id="IPR029033">
    <property type="entry name" value="His_PPase_superfam"/>
</dbReference>
<dbReference type="InterPro" id="IPR013078">
    <property type="entry name" value="His_Pase_superF_clade-1"/>
</dbReference>
<dbReference type="PANTHER" id="PTHR48100:SF44">
    <property type="entry name" value="PHOSPHATASE C1620.13-RELATED"/>
    <property type="match status" value="1"/>
</dbReference>
<organism evidence="1 2">
    <name type="scientific">Lentzea pudingi</name>
    <dbReference type="NCBI Taxonomy" id="1789439"/>
    <lineage>
        <taxon>Bacteria</taxon>
        <taxon>Bacillati</taxon>
        <taxon>Actinomycetota</taxon>
        <taxon>Actinomycetes</taxon>
        <taxon>Pseudonocardiales</taxon>
        <taxon>Pseudonocardiaceae</taxon>
        <taxon>Lentzea</taxon>
    </lineage>
</organism>
<dbReference type="Proteomes" id="UP000597656">
    <property type="component" value="Unassembled WGS sequence"/>
</dbReference>
<gene>
    <name evidence="1" type="ORF">GCM10011609_71390</name>
</gene>
<accession>A0ABQ2IQJ4</accession>
<dbReference type="PANTHER" id="PTHR48100">
    <property type="entry name" value="BROAD-SPECIFICITY PHOSPHATASE YOR283W-RELATED"/>
    <property type="match status" value="1"/>
</dbReference>
<comment type="caution">
    <text evidence="1">The sequence shown here is derived from an EMBL/GenBank/DDBJ whole genome shotgun (WGS) entry which is preliminary data.</text>
</comment>
<dbReference type="Pfam" id="PF00300">
    <property type="entry name" value="His_Phos_1"/>
    <property type="match status" value="1"/>
</dbReference>